<reference evidence="2 3" key="1">
    <citation type="submission" date="2016-12" db="EMBL/GenBank/DDBJ databases">
        <title>Draft Genome Sequence of Mercury Resistant Pseudomonas DRA525.</title>
        <authorList>
            <person name="Drace K.M."/>
        </authorList>
    </citation>
    <scope>NUCLEOTIDE SEQUENCE [LARGE SCALE GENOMIC DNA]</scope>
    <source>
        <strain evidence="2 3">DRA525</strain>
    </source>
</reference>
<organism evidence="2 3">
    <name type="scientific">Pseudomonas putida</name>
    <name type="common">Arthrobacter siderocapsulatus</name>
    <dbReference type="NCBI Taxonomy" id="303"/>
    <lineage>
        <taxon>Bacteria</taxon>
        <taxon>Pseudomonadati</taxon>
        <taxon>Pseudomonadota</taxon>
        <taxon>Gammaproteobacteria</taxon>
        <taxon>Pseudomonadales</taxon>
        <taxon>Pseudomonadaceae</taxon>
        <taxon>Pseudomonas</taxon>
    </lineage>
</organism>
<accession>A0A1L5PNQ9</accession>
<sequence length="172" mass="19174">MRPIPNLSGYYATEDGEVASVRSGSVRVLKSQVYDGYHRVTLTVRVNGKKERHRFEVHRLVLMAYAGLPQTAGLEARHLNGVSEDNRPVNLAWGTRRQNLEDAIKHGTRGPGMKALHRRLTDQQVVEIRQRRAAGDSPQALAEEYGVHREYIPKIVSGKAWSCIPIKVGVGA</sequence>
<evidence type="ECO:0000313" key="2">
    <source>
        <dbReference type="EMBL" id="APO81781.1"/>
    </source>
</evidence>
<dbReference type="AlphaFoldDB" id="A0A1L5PNQ9"/>
<dbReference type="InterPro" id="IPR044925">
    <property type="entry name" value="His-Me_finger_sf"/>
</dbReference>
<dbReference type="Gene3D" id="3.90.75.20">
    <property type="match status" value="1"/>
</dbReference>
<dbReference type="SUPFAM" id="SSF54060">
    <property type="entry name" value="His-Me finger endonucleases"/>
    <property type="match status" value="1"/>
</dbReference>
<gene>
    <name evidence="2" type="ORF">BL240_10135</name>
</gene>
<dbReference type="EMBL" id="CP018743">
    <property type="protein sequence ID" value="APO81781.1"/>
    <property type="molecule type" value="Genomic_DNA"/>
</dbReference>
<feature type="domain" description="HNH nuclease" evidence="1">
    <location>
        <begin position="57"/>
        <end position="99"/>
    </location>
</feature>
<proteinExistence type="predicted"/>
<evidence type="ECO:0000313" key="3">
    <source>
        <dbReference type="Proteomes" id="UP000185146"/>
    </source>
</evidence>
<dbReference type="InterPro" id="IPR003615">
    <property type="entry name" value="HNH_nuc"/>
</dbReference>
<evidence type="ECO:0000259" key="1">
    <source>
        <dbReference type="Pfam" id="PF13392"/>
    </source>
</evidence>
<dbReference type="Pfam" id="PF13392">
    <property type="entry name" value="HNH_3"/>
    <property type="match status" value="1"/>
</dbReference>
<protein>
    <recommendedName>
        <fullName evidence="1">HNH nuclease domain-containing protein</fullName>
    </recommendedName>
</protein>
<dbReference type="RefSeq" id="WP_075044691.1">
    <property type="nucleotide sequence ID" value="NZ_CP018743.1"/>
</dbReference>
<dbReference type="Proteomes" id="UP000185146">
    <property type="component" value="Chromosome"/>
</dbReference>
<name>A0A1L5PNQ9_PSEPU</name>